<name>A0A8H2X4L7_9AGAM</name>
<gene>
    <name evidence="2" type="ORF">RDB_LOCUS48762</name>
</gene>
<sequence length="829" mass="92486">MEQESRDPSKDVGLGQGIPVQDPEVWQQALENLDRLTREGRTADAEDIERAAETSAYFLGYGVLRFLGPGEIYGVVNTGQDPDERHNPRELNADHLRALAELFSRGSIKDRVSPIQEADPSDPKSAVPTLELTRPNAERERQLEKEILYHSDGRTLLSNTDVKNRQKELKELRGTRALARLLNGNHRINAMIKATRPLRQKAAAIINAERNKEEGIFEQWLELNERIKKATYTVEVYRHNTPDYILGWLAENEEHRPNYAPRAGEKLWSIVDSQEALVRFLQDKGVPDRTSVLNKIMEIVQRRTPTKDVGDATVLAAMQGIKNPSPARGATNKISDESVAHLILHPAMNAMAISNVVRGEGIVEAEAYLKRIKPEVSKSMQWKGYPEAEKHWVNLHKHPQRTPALLTRYGEEQVIAFDRFVRDEMKSIKGKLFTMNYKDSGYISALRRALWAFGRSQNGSSEYARRFSASICLYSLLPLWSPGSNDDRFVPAALLPNKRCVARYAKLLKQGADTPGLWVLETLLDEYQIAWTASAVGNSVTHNINNWSGRARGTHQILMRLTQASKLGGRDAQLQTVSVYKTSLSAVIGAAVMAGNDLLRDRSPPQAMARDDGILPFSYAGQGVNQARSFHQMLSQGQDCLAGLNGWSVREFEGSGPVPDKYQSPWSTGTFNSLLDQKSQEITLGTLKPKLTQLEHDWAEAQSLDTNGYTNNLHVIDATLLEGPSSQKARVPAQELPLPTLARSTPQDSESRHRPPKRKQAEKESTTDAQASEEGERATKEKSPPKRGRVDSHGCTGEKLGPSSLSTTPRRISRSQSANSSSLNPRFRN</sequence>
<reference evidence="2" key="1">
    <citation type="submission" date="2021-01" db="EMBL/GenBank/DDBJ databases">
        <authorList>
            <person name="Kaushik A."/>
        </authorList>
    </citation>
    <scope>NUCLEOTIDE SEQUENCE</scope>
    <source>
        <strain evidence="2">AG2-2IIIB</strain>
    </source>
</reference>
<evidence type="ECO:0000256" key="1">
    <source>
        <dbReference type="SAM" id="MobiDB-lite"/>
    </source>
</evidence>
<feature type="compositionally biased region" description="Basic and acidic residues" evidence="1">
    <location>
        <begin position="1"/>
        <end position="10"/>
    </location>
</feature>
<evidence type="ECO:0000313" key="2">
    <source>
        <dbReference type="EMBL" id="CAE6416041.1"/>
    </source>
</evidence>
<dbReference type="EMBL" id="CAJMWT010001704">
    <property type="protein sequence ID" value="CAE6416041.1"/>
    <property type="molecule type" value="Genomic_DNA"/>
</dbReference>
<dbReference type="Proteomes" id="UP000663843">
    <property type="component" value="Unassembled WGS sequence"/>
</dbReference>
<organism evidence="2 3">
    <name type="scientific">Rhizoctonia solani</name>
    <dbReference type="NCBI Taxonomy" id="456999"/>
    <lineage>
        <taxon>Eukaryota</taxon>
        <taxon>Fungi</taxon>
        <taxon>Dikarya</taxon>
        <taxon>Basidiomycota</taxon>
        <taxon>Agaricomycotina</taxon>
        <taxon>Agaricomycetes</taxon>
        <taxon>Cantharellales</taxon>
        <taxon>Ceratobasidiaceae</taxon>
        <taxon>Rhizoctonia</taxon>
    </lineage>
</organism>
<dbReference type="AlphaFoldDB" id="A0A8H2X4L7"/>
<accession>A0A8H2X4L7</accession>
<proteinExistence type="predicted"/>
<feature type="region of interest" description="Disordered" evidence="1">
    <location>
        <begin position="1"/>
        <end position="21"/>
    </location>
</feature>
<feature type="compositionally biased region" description="Basic and acidic residues" evidence="1">
    <location>
        <begin position="774"/>
        <end position="792"/>
    </location>
</feature>
<feature type="compositionally biased region" description="Basic and acidic residues" evidence="1">
    <location>
        <begin position="749"/>
        <end position="766"/>
    </location>
</feature>
<protein>
    <submittedName>
        <fullName evidence="2">Uncharacterized protein</fullName>
    </submittedName>
</protein>
<evidence type="ECO:0000313" key="3">
    <source>
        <dbReference type="Proteomes" id="UP000663843"/>
    </source>
</evidence>
<comment type="caution">
    <text evidence="2">The sequence shown here is derived from an EMBL/GenBank/DDBJ whole genome shotgun (WGS) entry which is preliminary data.</text>
</comment>
<feature type="region of interest" description="Disordered" evidence="1">
    <location>
        <begin position="725"/>
        <end position="829"/>
    </location>
</feature>